<evidence type="ECO:0000313" key="2">
    <source>
        <dbReference type="Proteomes" id="UP000789803"/>
    </source>
</evidence>
<name>A0ABN7K470_9BACT</name>
<organism evidence="1 2">
    <name type="scientific">Campylobacter majalis</name>
    <dbReference type="NCBI Taxonomy" id="2790656"/>
    <lineage>
        <taxon>Bacteria</taxon>
        <taxon>Pseudomonadati</taxon>
        <taxon>Campylobacterota</taxon>
        <taxon>Epsilonproteobacteria</taxon>
        <taxon>Campylobacterales</taxon>
        <taxon>Campylobacteraceae</taxon>
        <taxon>Campylobacter</taxon>
    </lineage>
</organism>
<gene>
    <name evidence="1" type="ORF">LMG7974_00229</name>
</gene>
<comment type="caution">
    <text evidence="1">The sequence shown here is derived from an EMBL/GenBank/DDBJ whole genome shotgun (WGS) entry which is preliminary data.</text>
</comment>
<reference evidence="1 2" key="1">
    <citation type="submission" date="2020-11" db="EMBL/GenBank/DDBJ databases">
        <authorList>
            <person name="Peeters C."/>
        </authorList>
    </citation>
    <scope>NUCLEOTIDE SEQUENCE [LARGE SCALE GENOMIC DNA]</scope>
    <source>
        <strain evidence="1 2">LMG 7974</strain>
    </source>
</reference>
<sequence length="126" mass="14485">MRIILILFVCFAIIFASSEHDKYLLKNLNANEITAIIEILSASKLPAKINENITLKSIKSNNNALNAFFVIDNPHDKLKQELENMARDEICKNNILRELSQKQVVYVGKFYHDEKNLFDIVLDSCD</sequence>
<dbReference type="Proteomes" id="UP000789803">
    <property type="component" value="Unassembled WGS sequence"/>
</dbReference>
<dbReference type="RefSeq" id="WP_229932057.1">
    <property type="nucleotide sequence ID" value="NZ_CAJHOF010000002.1"/>
</dbReference>
<evidence type="ECO:0000313" key="1">
    <source>
        <dbReference type="EMBL" id="CAD7287304.1"/>
    </source>
</evidence>
<keyword evidence="2" id="KW-1185">Reference proteome</keyword>
<accession>A0ABN7K470</accession>
<proteinExistence type="predicted"/>
<dbReference type="EMBL" id="CAJHOF010000002">
    <property type="protein sequence ID" value="CAD7287304.1"/>
    <property type="molecule type" value="Genomic_DNA"/>
</dbReference>
<protein>
    <submittedName>
        <fullName evidence="1">Uncharacterized protein</fullName>
    </submittedName>
</protein>